<organism evidence="1">
    <name type="scientific">Rhizophora mucronata</name>
    <name type="common">Asiatic mangrove</name>
    <dbReference type="NCBI Taxonomy" id="61149"/>
    <lineage>
        <taxon>Eukaryota</taxon>
        <taxon>Viridiplantae</taxon>
        <taxon>Streptophyta</taxon>
        <taxon>Embryophyta</taxon>
        <taxon>Tracheophyta</taxon>
        <taxon>Spermatophyta</taxon>
        <taxon>Magnoliopsida</taxon>
        <taxon>eudicotyledons</taxon>
        <taxon>Gunneridae</taxon>
        <taxon>Pentapetalae</taxon>
        <taxon>rosids</taxon>
        <taxon>fabids</taxon>
        <taxon>Malpighiales</taxon>
        <taxon>Rhizophoraceae</taxon>
        <taxon>Rhizophora</taxon>
    </lineage>
</organism>
<evidence type="ECO:0000313" key="1">
    <source>
        <dbReference type="EMBL" id="MBX45489.1"/>
    </source>
</evidence>
<dbReference type="EMBL" id="GGEC01065005">
    <property type="protein sequence ID" value="MBX45489.1"/>
    <property type="molecule type" value="Transcribed_RNA"/>
</dbReference>
<dbReference type="AlphaFoldDB" id="A0A2P2NSL1"/>
<accession>A0A2P2NSL1</accession>
<proteinExistence type="predicted"/>
<sequence>MILGVQNLWFRWLSRTQKGDYIR</sequence>
<name>A0A2P2NSL1_RHIMU</name>
<reference evidence="1" key="1">
    <citation type="submission" date="2018-02" db="EMBL/GenBank/DDBJ databases">
        <title>Rhizophora mucronata_Transcriptome.</title>
        <authorList>
            <person name="Meera S.P."/>
            <person name="Sreeshan A."/>
            <person name="Augustine A."/>
        </authorList>
    </citation>
    <scope>NUCLEOTIDE SEQUENCE</scope>
    <source>
        <tissue evidence="1">Leaf</tissue>
    </source>
</reference>
<protein>
    <submittedName>
        <fullName evidence="1">Uncharacterized protein</fullName>
    </submittedName>
</protein>